<feature type="domain" description="Aspartate/glutamate/uridylate kinase" evidence="17">
    <location>
        <begin position="3"/>
        <end position="229"/>
    </location>
</feature>
<dbReference type="SUPFAM" id="SSF53633">
    <property type="entry name" value="Carbamate kinase-like"/>
    <property type="match status" value="1"/>
</dbReference>
<keyword evidence="13" id="KW-0457">Lysine biosynthesis</keyword>
<keyword evidence="11" id="KW-0067">ATP-binding</keyword>
<dbReference type="EMBL" id="BAABDD010000045">
    <property type="protein sequence ID" value="GAA3764960.1"/>
    <property type="molecule type" value="Genomic_DNA"/>
</dbReference>
<sequence>MNVLVQKFGGNSLAEPEQVRQVAELIERRWADGDSPVVVVSAQGDTTDELLAMAGGFGADNARELDQLLSTGETASAAVMALALSARGVPAVSLAGQQVGISTVGAPGASTISGVDPERILSHLQQRSVVVVAGFQGVDGSGDLRTLGRGGSDTTAVALAVALGAPVCEIYTDVNGVHTADPRVVANAAVLPSVPPEVMSEMAVSGARVLHSRAVELAAANEITISVKNFSNSAPGTIVPGRRESILEDHGFIFAVTHLPHTPQIIVRGGEHGKDLGEILLELLSERFVPVDFIAWSAGGAGEMSTGVTVHHDWLPAAEKVLSEAAGRLGIDYWVNTELATVSLVGTGLLNRPGHISRMLRTLARLGIAAEGVTVTQSRASVLVAQKRVAQATAAIHEEFGLDSTDSAMTSMAAT</sequence>
<dbReference type="InterPro" id="IPR001048">
    <property type="entry name" value="Asp/Glu/Uridylate_kinase"/>
</dbReference>
<evidence type="ECO:0000256" key="10">
    <source>
        <dbReference type="ARBA" id="ARBA00022777"/>
    </source>
</evidence>
<dbReference type="Pfam" id="PF00696">
    <property type="entry name" value="AA_kinase"/>
    <property type="match status" value="1"/>
</dbReference>
<evidence type="ECO:0000256" key="9">
    <source>
        <dbReference type="ARBA" id="ARBA00022741"/>
    </source>
</evidence>
<evidence type="ECO:0000313" key="19">
    <source>
        <dbReference type="EMBL" id="GAA3764960.1"/>
    </source>
</evidence>
<dbReference type="NCBIfam" id="TIGR00657">
    <property type="entry name" value="asp_kinases"/>
    <property type="match status" value="1"/>
</dbReference>
<comment type="catalytic activity">
    <reaction evidence="14 15">
        <text>L-aspartate + ATP = 4-phospho-L-aspartate + ADP</text>
        <dbReference type="Rhea" id="RHEA:23776"/>
        <dbReference type="ChEBI" id="CHEBI:29991"/>
        <dbReference type="ChEBI" id="CHEBI:30616"/>
        <dbReference type="ChEBI" id="CHEBI:57535"/>
        <dbReference type="ChEBI" id="CHEBI:456216"/>
        <dbReference type="EC" id="2.7.2.4"/>
    </reaction>
</comment>
<dbReference type="PANTHER" id="PTHR21499:SF3">
    <property type="entry name" value="ASPARTOKINASE"/>
    <property type="match status" value="1"/>
</dbReference>
<dbReference type="EC" id="2.7.2.4" evidence="6 15"/>
<reference evidence="20" key="1">
    <citation type="journal article" date="2019" name="Int. J. Syst. Evol. Microbiol.">
        <title>The Global Catalogue of Microorganisms (GCM) 10K type strain sequencing project: providing services to taxonomists for standard genome sequencing and annotation.</title>
        <authorList>
            <consortium name="The Broad Institute Genomics Platform"/>
            <consortium name="The Broad Institute Genome Sequencing Center for Infectious Disease"/>
            <person name="Wu L."/>
            <person name="Ma J."/>
        </authorList>
    </citation>
    <scope>NUCLEOTIDE SEQUENCE [LARGE SCALE GENOMIC DNA]</scope>
    <source>
        <strain evidence="20">JCM 17137</strain>
    </source>
</reference>
<dbReference type="Proteomes" id="UP001500908">
    <property type="component" value="Unassembled WGS sequence"/>
</dbReference>
<evidence type="ECO:0000256" key="3">
    <source>
        <dbReference type="ARBA" id="ARBA00004986"/>
    </source>
</evidence>
<comment type="function">
    <text evidence="1">Catalyzes the phosphorylation of the beta-carboxyl group of aspartic acid with ATP to yield 4-phospho-L-aspartate, which is involved in the branched biosynthetic pathway leading to the biosynthesis of amino acids lysine, threonine, isoleucine and methionine.</text>
</comment>
<dbReference type="InterPro" id="IPR054352">
    <property type="entry name" value="ACT_Aspartokinase"/>
</dbReference>
<dbReference type="Gene3D" id="3.30.2130.10">
    <property type="entry name" value="VC0802-like"/>
    <property type="match status" value="1"/>
</dbReference>
<proteinExistence type="inferred from homology"/>
<protein>
    <recommendedName>
        <fullName evidence="7 15">Aspartokinase</fullName>
        <ecNumber evidence="6 15">2.7.2.4</ecNumber>
    </recommendedName>
</protein>
<dbReference type="Gene3D" id="3.40.1160.10">
    <property type="entry name" value="Acetylglutamate kinase-like"/>
    <property type="match status" value="1"/>
</dbReference>
<keyword evidence="16" id="KW-0028">Amino-acid biosynthesis</keyword>
<keyword evidence="10 15" id="KW-0418">Kinase</keyword>
<keyword evidence="12" id="KW-0220">Diaminopimelate biosynthesis</keyword>
<dbReference type="GO" id="GO:0016301">
    <property type="term" value="F:kinase activity"/>
    <property type="evidence" value="ECO:0007669"/>
    <property type="project" value="UniProtKB-KW"/>
</dbReference>
<evidence type="ECO:0000256" key="16">
    <source>
        <dbReference type="RuleBase" id="RU004249"/>
    </source>
</evidence>
<evidence type="ECO:0000256" key="14">
    <source>
        <dbReference type="ARBA" id="ARBA00047872"/>
    </source>
</evidence>
<evidence type="ECO:0000256" key="6">
    <source>
        <dbReference type="ARBA" id="ARBA00013059"/>
    </source>
</evidence>
<dbReference type="InterPro" id="IPR005260">
    <property type="entry name" value="Asp_kin_monofn"/>
</dbReference>
<dbReference type="PIRSF" id="PIRSF000726">
    <property type="entry name" value="Asp_kin"/>
    <property type="match status" value="1"/>
</dbReference>
<organism evidence="19 20">
    <name type="scientific">Salinactinospora qingdaonensis</name>
    <dbReference type="NCBI Taxonomy" id="702744"/>
    <lineage>
        <taxon>Bacteria</taxon>
        <taxon>Bacillati</taxon>
        <taxon>Actinomycetota</taxon>
        <taxon>Actinomycetes</taxon>
        <taxon>Streptosporangiales</taxon>
        <taxon>Nocardiopsidaceae</taxon>
        <taxon>Salinactinospora</taxon>
    </lineage>
</organism>
<evidence type="ECO:0000256" key="7">
    <source>
        <dbReference type="ARBA" id="ARBA00016273"/>
    </source>
</evidence>
<comment type="pathway">
    <text evidence="2 16">Amino-acid biosynthesis; L-lysine biosynthesis via DAP pathway; (S)-tetrahydrodipicolinate from L-aspartate: step 1/4.</text>
</comment>
<dbReference type="Pfam" id="PF22468">
    <property type="entry name" value="ACT_9"/>
    <property type="match status" value="1"/>
</dbReference>
<keyword evidence="9" id="KW-0547">Nucleotide-binding</keyword>
<dbReference type="InterPro" id="IPR045865">
    <property type="entry name" value="ACT-like_dom_sf"/>
</dbReference>
<comment type="caution">
    <text evidence="19">The sequence shown here is derived from an EMBL/GenBank/DDBJ whole genome shotgun (WGS) entry which is preliminary data.</text>
</comment>
<comment type="pathway">
    <text evidence="4 16">Amino-acid biosynthesis; L-threonine biosynthesis; L-threonine from L-aspartate: step 1/5.</text>
</comment>
<gene>
    <name evidence="19" type="ORF">GCM10022402_47830</name>
</gene>
<evidence type="ECO:0000256" key="4">
    <source>
        <dbReference type="ARBA" id="ARBA00005139"/>
    </source>
</evidence>
<evidence type="ECO:0000256" key="13">
    <source>
        <dbReference type="ARBA" id="ARBA00023154"/>
    </source>
</evidence>
<name>A0ABP7GKL3_9ACTN</name>
<accession>A0ABP7GKL3</accession>
<keyword evidence="8 15" id="KW-0808">Transferase</keyword>
<keyword evidence="20" id="KW-1185">Reference proteome</keyword>
<evidence type="ECO:0000256" key="1">
    <source>
        <dbReference type="ARBA" id="ARBA00002843"/>
    </source>
</evidence>
<evidence type="ECO:0000313" key="20">
    <source>
        <dbReference type="Proteomes" id="UP001500908"/>
    </source>
</evidence>
<dbReference type="CDD" id="cd04246">
    <property type="entry name" value="AAK_AK-DapG-like"/>
    <property type="match status" value="1"/>
</dbReference>
<dbReference type="PANTHER" id="PTHR21499">
    <property type="entry name" value="ASPARTATE KINASE"/>
    <property type="match status" value="1"/>
</dbReference>
<evidence type="ECO:0000256" key="15">
    <source>
        <dbReference type="RuleBase" id="RU003448"/>
    </source>
</evidence>
<evidence type="ECO:0000259" key="17">
    <source>
        <dbReference type="Pfam" id="PF00696"/>
    </source>
</evidence>
<dbReference type="InterPro" id="IPR036393">
    <property type="entry name" value="AceGlu_kinase-like_sf"/>
</dbReference>
<evidence type="ECO:0000259" key="18">
    <source>
        <dbReference type="Pfam" id="PF22468"/>
    </source>
</evidence>
<evidence type="ECO:0000256" key="5">
    <source>
        <dbReference type="ARBA" id="ARBA00010122"/>
    </source>
</evidence>
<comment type="pathway">
    <text evidence="3 16">Amino-acid biosynthesis; L-methionine biosynthesis via de novo pathway; L-homoserine from L-aspartate: step 1/3.</text>
</comment>
<comment type="similarity">
    <text evidence="5 15">Belongs to the aspartokinase family.</text>
</comment>
<dbReference type="SUPFAM" id="SSF55021">
    <property type="entry name" value="ACT-like"/>
    <property type="match status" value="1"/>
</dbReference>
<evidence type="ECO:0000256" key="11">
    <source>
        <dbReference type="ARBA" id="ARBA00022840"/>
    </source>
</evidence>
<dbReference type="InterPro" id="IPR001341">
    <property type="entry name" value="Asp_kinase"/>
</dbReference>
<feature type="domain" description="Aspartokinase ACT" evidence="18">
    <location>
        <begin position="342"/>
        <end position="400"/>
    </location>
</feature>
<evidence type="ECO:0000256" key="8">
    <source>
        <dbReference type="ARBA" id="ARBA00022679"/>
    </source>
</evidence>
<evidence type="ECO:0000256" key="2">
    <source>
        <dbReference type="ARBA" id="ARBA00004766"/>
    </source>
</evidence>
<evidence type="ECO:0000256" key="12">
    <source>
        <dbReference type="ARBA" id="ARBA00022915"/>
    </source>
</evidence>
<dbReference type="RefSeq" id="WP_344976919.1">
    <property type="nucleotide sequence ID" value="NZ_BAABDD010000045.1"/>
</dbReference>